<dbReference type="Proteomes" id="UP000287651">
    <property type="component" value="Unassembled WGS sequence"/>
</dbReference>
<dbReference type="EMBL" id="AMZH03031010">
    <property type="protein sequence ID" value="RRT32686.1"/>
    <property type="molecule type" value="Genomic_DNA"/>
</dbReference>
<proteinExistence type="predicted"/>
<evidence type="ECO:0000313" key="1">
    <source>
        <dbReference type="EMBL" id="RRT32686.1"/>
    </source>
</evidence>
<sequence>MGARSTFPNCRKYGARLVARTTYDVVRCSSMVSNKEDKGLRYGRLVTITIKAPAPLRSGPMSILVRDMRAGVDVKATTLKAKKMVDKQRSHLLCPSLPKELLRVPQSVDR</sequence>
<dbReference type="AlphaFoldDB" id="A0A426WZP6"/>
<evidence type="ECO:0000313" key="2">
    <source>
        <dbReference type="Proteomes" id="UP000287651"/>
    </source>
</evidence>
<gene>
    <name evidence="1" type="ORF">B296_00040303</name>
</gene>
<accession>A0A426WZP6</accession>
<reference evidence="1 2" key="1">
    <citation type="journal article" date="2014" name="Agronomy (Basel)">
        <title>A Draft Genome Sequence for Ensete ventricosum, the Drought-Tolerant Tree Against Hunger.</title>
        <authorList>
            <person name="Harrison J."/>
            <person name="Moore K.A."/>
            <person name="Paszkiewicz K."/>
            <person name="Jones T."/>
            <person name="Grant M."/>
            <person name="Ambacheew D."/>
            <person name="Muzemil S."/>
            <person name="Studholme D.J."/>
        </authorList>
    </citation>
    <scope>NUCLEOTIDE SEQUENCE [LARGE SCALE GENOMIC DNA]</scope>
</reference>
<comment type="caution">
    <text evidence="1">The sequence shown here is derived from an EMBL/GenBank/DDBJ whole genome shotgun (WGS) entry which is preliminary data.</text>
</comment>
<organism evidence="1 2">
    <name type="scientific">Ensete ventricosum</name>
    <name type="common">Abyssinian banana</name>
    <name type="synonym">Musa ensete</name>
    <dbReference type="NCBI Taxonomy" id="4639"/>
    <lineage>
        <taxon>Eukaryota</taxon>
        <taxon>Viridiplantae</taxon>
        <taxon>Streptophyta</taxon>
        <taxon>Embryophyta</taxon>
        <taxon>Tracheophyta</taxon>
        <taxon>Spermatophyta</taxon>
        <taxon>Magnoliopsida</taxon>
        <taxon>Liliopsida</taxon>
        <taxon>Zingiberales</taxon>
        <taxon>Musaceae</taxon>
        <taxon>Ensete</taxon>
    </lineage>
</organism>
<name>A0A426WZP6_ENSVE</name>
<protein>
    <submittedName>
        <fullName evidence="1">Uncharacterized protein</fullName>
    </submittedName>
</protein>